<dbReference type="OMA" id="MPNTWQT"/>
<dbReference type="RefSeq" id="XP_009492632.1">
    <property type="nucleotide sequence ID" value="XM_009494357.1"/>
</dbReference>
<dbReference type="InterPro" id="IPR020845">
    <property type="entry name" value="AMP-binding_CS"/>
</dbReference>
<accession>A0A058ZG52</accession>
<dbReference type="InterPro" id="IPR042099">
    <property type="entry name" value="ANL_N_sf"/>
</dbReference>
<proteinExistence type="inferred from homology"/>
<dbReference type="Proteomes" id="UP000030693">
    <property type="component" value="Unassembled WGS sequence"/>
</dbReference>
<dbReference type="NCBIfam" id="TIGR01217">
    <property type="entry name" value="ac_ac_CoA_syn"/>
    <property type="match status" value="1"/>
</dbReference>
<dbReference type="GO" id="GO:0030729">
    <property type="term" value="F:acetoacetate-CoA ligase activity"/>
    <property type="evidence" value="ECO:0007669"/>
    <property type="project" value="InterPro"/>
</dbReference>
<dbReference type="Gene3D" id="3.40.50.12780">
    <property type="entry name" value="N-terminal domain of ligase-like"/>
    <property type="match status" value="1"/>
</dbReference>
<dbReference type="Pfam" id="PF00501">
    <property type="entry name" value="AMP-binding"/>
    <property type="match status" value="1"/>
</dbReference>
<name>A0A058ZG52_FONAL</name>
<evidence type="ECO:0000256" key="4">
    <source>
        <dbReference type="ARBA" id="ARBA00022840"/>
    </source>
</evidence>
<dbReference type="Gene3D" id="3.30.300.30">
    <property type="match status" value="1"/>
</dbReference>
<reference evidence="7" key="1">
    <citation type="submission" date="2013-04" db="EMBL/GenBank/DDBJ databases">
        <title>The Genome Sequence of Fonticula alba ATCC 38817.</title>
        <authorList>
            <consortium name="The Broad Institute Genomics Platform"/>
            <person name="Russ C."/>
            <person name="Cuomo C."/>
            <person name="Burger G."/>
            <person name="Gray M.W."/>
            <person name="Holland P.W.H."/>
            <person name="King N."/>
            <person name="Lang F.B.F."/>
            <person name="Roger A.J."/>
            <person name="Ruiz-Trillo I."/>
            <person name="Brown M."/>
            <person name="Walker B."/>
            <person name="Young S."/>
            <person name="Zeng Q."/>
            <person name="Gargeya S."/>
            <person name="Fitzgerald M."/>
            <person name="Haas B."/>
            <person name="Abouelleil A."/>
            <person name="Allen A.W."/>
            <person name="Alvarado L."/>
            <person name="Arachchi H.M."/>
            <person name="Berlin A.M."/>
            <person name="Chapman S.B."/>
            <person name="Gainer-Dewar J."/>
            <person name="Goldberg J."/>
            <person name="Griggs A."/>
            <person name="Gujja S."/>
            <person name="Hansen M."/>
            <person name="Howarth C."/>
            <person name="Imamovic A."/>
            <person name="Ireland A."/>
            <person name="Larimer J."/>
            <person name="McCowan C."/>
            <person name="Murphy C."/>
            <person name="Pearson M."/>
            <person name="Poon T.W."/>
            <person name="Priest M."/>
            <person name="Roberts A."/>
            <person name="Saif S."/>
            <person name="Shea T."/>
            <person name="Sisk P."/>
            <person name="Sykes S."/>
            <person name="Wortman J."/>
            <person name="Nusbaum C."/>
            <person name="Birren B."/>
        </authorList>
    </citation>
    <scope>NUCLEOTIDE SEQUENCE [LARGE SCALE GENOMIC DNA]</scope>
    <source>
        <strain evidence="7">ATCC 38817</strain>
    </source>
</reference>
<dbReference type="CDD" id="cd05943">
    <property type="entry name" value="AACS"/>
    <property type="match status" value="1"/>
</dbReference>
<dbReference type="AlphaFoldDB" id="A0A058ZG52"/>
<dbReference type="InterPro" id="IPR045851">
    <property type="entry name" value="AMP-bd_C_sf"/>
</dbReference>
<evidence type="ECO:0000259" key="6">
    <source>
        <dbReference type="Pfam" id="PF13193"/>
    </source>
</evidence>
<feature type="domain" description="AMP-binding enzyme C-terminal" evidence="6">
    <location>
        <begin position="577"/>
        <end position="645"/>
    </location>
</feature>
<keyword evidence="2 7" id="KW-0436">Ligase</keyword>
<keyword evidence="8" id="KW-1185">Reference proteome</keyword>
<evidence type="ECO:0000256" key="1">
    <source>
        <dbReference type="ARBA" id="ARBA00006432"/>
    </source>
</evidence>
<evidence type="ECO:0000259" key="5">
    <source>
        <dbReference type="Pfam" id="PF00501"/>
    </source>
</evidence>
<dbReference type="STRING" id="691883.A0A058ZG52"/>
<dbReference type="SUPFAM" id="SSF56801">
    <property type="entry name" value="Acetyl-CoA synthetase-like"/>
    <property type="match status" value="1"/>
</dbReference>
<dbReference type="GO" id="GO:0006629">
    <property type="term" value="P:lipid metabolic process"/>
    <property type="evidence" value="ECO:0007669"/>
    <property type="project" value="InterPro"/>
</dbReference>
<dbReference type="PANTHER" id="PTHR42921:SF1">
    <property type="entry name" value="ACETOACETYL-COA SYNTHETASE"/>
    <property type="match status" value="1"/>
</dbReference>
<gene>
    <name evidence="7" type="ORF">H696_00494</name>
</gene>
<keyword evidence="3" id="KW-0547">Nucleotide-binding</keyword>
<dbReference type="InterPro" id="IPR025110">
    <property type="entry name" value="AMP-bd_C"/>
</dbReference>
<organism evidence="7">
    <name type="scientific">Fonticula alba</name>
    <name type="common">Slime mold</name>
    <dbReference type="NCBI Taxonomy" id="691883"/>
    <lineage>
        <taxon>Eukaryota</taxon>
        <taxon>Rotosphaerida</taxon>
        <taxon>Fonticulaceae</taxon>
        <taxon>Fonticula</taxon>
    </lineage>
</organism>
<protein>
    <submittedName>
        <fullName evidence="7">Acetoacetate-CoA ligase</fullName>
    </submittedName>
</protein>
<dbReference type="InterPro" id="IPR000873">
    <property type="entry name" value="AMP-dep_synth/lig_dom"/>
</dbReference>
<evidence type="ECO:0000313" key="7">
    <source>
        <dbReference type="EMBL" id="KCV72931.1"/>
    </source>
</evidence>
<evidence type="ECO:0000256" key="3">
    <source>
        <dbReference type="ARBA" id="ARBA00022741"/>
    </source>
</evidence>
<dbReference type="NCBIfam" id="NF002937">
    <property type="entry name" value="PRK03584.1"/>
    <property type="match status" value="1"/>
</dbReference>
<keyword evidence="4" id="KW-0067">ATP-binding</keyword>
<evidence type="ECO:0000256" key="2">
    <source>
        <dbReference type="ARBA" id="ARBA00022598"/>
    </source>
</evidence>
<dbReference type="InterPro" id="IPR005914">
    <property type="entry name" value="Acac_CoA_synth"/>
</dbReference>
<dbReference type="PROSITE" id="PS00455">
    <property type="entry name" value="AMP_BINDING"/>
    <property type="match status" value="1"/>
</dbReference>
<dbReference type="GO" id="GO:0005524">
    <property type="term" value="F:ATP binding"/>
    <property type="evidence" value="ECO:0007669"/>
    <property type="project" value="UniProtKB-KW"/>
</dbReference>
<dbReference type="Pfam" id="PF13193">
    <property type="entry name" value="AMP-binding_C"/>
    <property type="match status" value="1"/>
</dbReference>
<dbReference type="eggNOG" id="KOG1175">
    <property type="taxonomic scope" value="Eukaryota"/>
</dbReference>
<comment type="similarity">
    <text evidence="1">Belongs to the ATP-dependent AMP-binding enzyme family.</text>
</comment>
<dbReference type="EMBL" id="KB932201">
    <property type="protein sequence ID" value="KCV72931.1"/>
    <property type="molecule type" value="Genomic_DNA"/>
</dbReference>
<feature type="domain" description="AMP-dependent synthetase/ligase" evidence="5">
    <location>
        <begin position="133"/>
        <end position="503"/>
    </location>
</feature>
<dbReference type="GeneID" id="20525219"/>
<dbReference type="OrthoDB" id="10253869at2759"/>
<evidence type="ECO:0000313" key="8">
    <source>
        <dbReference type="Proteomes" id="UP000030693"/>
    </source>
</evidence>
<dbReference type="PANTHER" id="PTHR42921">
    <property type="entry name" value="ACETOACETYL-COA SYNTHETASE"/>
    <property type="match status" value="1"/>
</dbReference>
<sequence>MTNPIAEAESIFGPTCPTPLWTPSAPEATNMFAFMQMVNNRHGLNLASYPELLEWSTDQIDLFWSAVWDFTNIISSTPAPSASGAMVVPKDAHPADVPVWFPEARLNYAENCLWPAHVDNGNSIAIYSASETRPLEKVTFAELHTRVQRCAAALRAAGVTVNDRVGGYIANCIEAVVAMLATISIGAIWSSTSPDFGTKGVLERFSQIKPKVIFTVNAVVYNGRTFSQKEKLEEIINNLPEVEHVVIVPFHPKEPVDLSIRSSITFDDFMSTGRNGPGEADFPPLVFEQLPFNHPGFILFSSGTTGNPKCIVHSTGGPLLQHKKEHMIHGDVSPKDVVFQYTTTGWMMWNWLVSTLSVGAAIVLFDGSPLRPSGYYLYQLAEELGVTCFGASAKYFAAIEEAGIQPNTKHDLSKIRSVYSTGSPLKPESFDFIYAYINKDLCLGSITGGTDIVSLFAGHNTMLPVYRGEIQCICLGMKVECWDEETAKSVPRGNKGDLVCTKPFPCAPVYFWNDSDGSKYRSAYFSNFENVWYHGDFMAISPHTGGILMLGRSDGTLNPGGIRIGTAELYNLIEPYEQIADCLVVGQPMHDDERVIMFLQMAEGHELDDNLINKIRLHIRSELSPRHVPSFILPVADIPHTTNGKKVEVAVKRILGGQDIVPSGAISNPDSLQIFYTFRNTTLKVE</sequence>